<keyword evidence="2" id="KW-1185">Reference proteome</keyword>
<dbReference type="Pfam" id="PF13783">
    <property type="entry name" value="DUF4177"/>
    <property type="match status" value="1"/>
</dbReference>
<protein>
    <submittedName>
        <fullName evidence="1">: DUF4177</fullName>
    </submittedName>
</protein>
<gene>
    <name evidence="1" type="ORF">SOIL9_43950</name>
</gene>
<dbReference type="InterPro" id="IPR025234">
    <property type="entry name" value="YjzH-like"/>
</dbReference>
<dbReference type="RefSeq" id="WP_162668065.1">
    <property type="nucleotide sequence ID" value="NZ_LR593886.1"/>
</dbReference>
<proteinExistence type="predicted"/>
<dbReference type="Proteomes" id="UP000464178">
    <property type="component" value="Chromosome"/>
</dbReference>
<dbReference type="AlphaFoldDB" id="A0A6P2CWJ5"/>
<dbReference type="EMBL" id="LR593886">
    <property type="protein sequence ID" value="VTR93319.1"/>
    <property type="molecule type" value="Genomic_DNA"/>
</dbReference>
<reference evidence="1 2" key="1">
    <citation type="submission" date="2019-05" db="EMBL/GenBank/DDBJ databases">
        <authorList>
            <consortium name="Science for Life Laboratories"/>
        </authorList>
    </citation>
    <scope>NUCLEOTIDE SEQUENCE [LARGE SCALE GENOMIC DNA]</scope>
    <source>
        <strain evidence="1">Soil9</strain>
    </source>
</reference>
<dbReference type="KEGG" id="gms:SOIL9_43950"/>
<organism evidence="1 2">
    <name type="scientific">Gemmata massiliana</name>
    <dbReference type="NCBI Taxonomy" id="1210884"/>
    <lineage>
        <taxon>Bacteria</taxon>
        <taxon>Pseudomonadati</taxon>
        <taxon>Planctomycetota</taxon>
        <taxon>Planctomycetia</taxon>
        <taxon>Gemmatales</taxon>
        <taxon>Gemmataceae</taxon>
        <taxon>Gemmata</taxon>
    </lineage>
</organism>
<name>A0A6P2CWJ5_9BACT</name>
<evidence type="ECO:0000313" key="2">
    <source>
        <dbReference type="Proteomes" id="UP000464178"/>
    </source>
</evidence>
<accession>A0A6P2CWJ5</accession>
<sequence>MKLSYRLFAAVALFAVGAVCWSGLGSSAAQERNEKAAGAAAPKWEYKVAQIDIDNEKAEKALNKLGDEGWELIGAPGDHATRLPGGARALTVQMVFKRPKK</sequence>
<evidence type="ECO:0000313" key="1">
    <source>
        <dbReference type="EMBL" id="VTR93319.1"/>
    </source>
</evidence>